<dbReference type="Gramene" id="TVU23510">
    <property type="protein sequence ID" value="TVU23510"/>
    <property type="gene ID" value="EJB05_25884"/>
</dbReference>
<protein>
    <submittedName>
        <fullName evidence="3">Uncharacterized protein</fullName>
    </submittedName>
</protein>
<evidence type="ECO:0000313" key="4">
    <source>
        <dbReference type="Proteomes" id="UP000324897"/>
    </source>
</evidence>
<reference evidence="3 4" key="1">
    <citation type="journal article" date="2019" name="Sci. Rep.">
        <title>A high-quality genome of Eragrostis curvula grass provides insights into Poaceae evolution and supports new strategies to enhance forage quality.</title>
        <authorList>
            <person name="Carballo J."/>
            <person name="Santos B.A.C.M."/>
            <person name="Zappacosta D."/>
            <person name="Garbus I."/>
            <person name="Selva J.P."/>
            <person name="Gallo C.A."/>
            <person name="Diaz A."/>
            <person name="Albertini E."/>
            <person name="Caccamo M."/>
            <person name="Echenique V."/>
        </authorList>
    </citation>
    <scope>NUCLEOTIDE SEQUENCE [LARGE SCALE GENOMIC DNA]</scope>
    <source>
        <strain evidence="4">cv. Victoria</strain>
        <tissue evidence="3">Leaf</tissue>
    </source>
</reference>
<organism evidence="3 4">
    <name type="scientific">Eragrostis curvula</name>
    <name type="common">weeping love grass</name>
    <dbReference type="NCBI Taxonomy" id="38414"/>
    <lineage>
        <taxon>Eukaryota</taxon>
        <taxon>Viridiplantae</taxon>
        <taxon>Streptophyta</taxon>
        <taxon>Embryophyta</taxon>
        <taxon>Tracheophyta</taxon>
        <taxon>Spermatophyta</taxon>
        <taxon>Magnoliopsida</taxon>
        <taxon>Liliopsida</taxon>
        <taxon>Poales</taxon>
        <taxon>Poaceae</taxon>
        <taxon>PACMAD clade</taxon>
        <taxon>Chloridoideae</taxon>
        <taxon>Eragrostideae</taxon>
        <taxon>Eragrostidinae</taxon>
        <taxon>Eragrostis</taxon>
    </lineage>
</organism>
<gene>
    <name evidence="2" type="ORF">EJB05_25884</name>
    <name evidence="3" type="ORF">EJB05_25922</name>
</gene>
<dbReference type="AlphaFoldDB" id="A0A5J9UJT5"/>
<keyword evidence="1" id="KW-0472">Membrane</keyword>
<dbReference type="Gramene" id="TVU23548">
    <property type="protein sequence ID" value="TVU23548"/>
    <property type="gene ID" value="EJB05_25922"/>
</dbReference>
<comment type="caution">
    <text evidence="3">The sequence shown here is derived from an EMBL/GenBank/DDBJ whole genome shotgun (WGS) entry which is preliminary data.</text>
</comment>
<keyword evidence="1" id="KW-0812">Transmembrane</keyword>
<dbReference type="Proteomes" id="UP000324897">
    <property type="component" value="Chromosome 2"/>
</dbReference>
<accession>A0A5J9UJT5</accession>
<name>A0A5J9UJT5_9POAL</name>
<sequence>MSAAAVLRSACGALRRPSSFPRAEQLFLHRSPIASRRLHSSVDKPNKLANSAVVERISDNLDSMIASCDRRIDLLKQIQENMHKRKIARRRRTLFGGVSIIIGLAVYTKNQRSKKNDTPTTTEQKMSN</sequence>
<evidence type="ECO:0000256" key="1">
    <source>
        <dbReference type="SAM" id="Phobius"/>
    </source>
</evidence>
<keyword evidence="4" id="KW-1185">Reference proteome</keyword>
<evidence type="ECO:0000313" key="2">
    <source>
        <dbReference type="EMBL" id="TVU23510.1"/>
    </source>
</evidence>
<dbReference type="EMBL" id="RWGY01000013">
    <property type="protein sequence ID" value="TVU23548.1"/>
    <property type="molecule type" value="Genomic_DNA"/>
</dbReference>
<proteinExistence type="predicted"/>
<dbReference type="EMBL" id="RWGY01000013">
    <property type="protein sequence ID" value="TVU23510.1"/>
    <property type="molecule type" value="Genomic_DNA"/>
</dbReference>
<evidence type="ECO:0000313" key="3">
    <source>
        <dbReference type="EMBL" id="TVU23548.1"/>
    </source>
</evidence>
<keyword evidence="1" id="KW-1133">Transmembrane helix</keyword>
<feature type="transmembrane region" description="Helical" evidence="1">
    <location>
        <begin position="92"/>
        <end position="108"/>
    </location>
</feature>